<gene>
    <name evidence="1" type="ORF">GUA46_16140</name>
</gene>
<keyword evidence="2" id="KW-1185">Reference proteome</keyword>
<dbReference type="AlphaFoldDB" id="A0A850NFH3"/>
<protein>
    <submittedName>
        <fullName evidence="1">Uncharacterized protein</fullName>
    </submittedName>
</protein>
<sequence>MNIDDKIELRFYQVLKHQMSIQDFETWVYNSKELEQNLPEDLYLDLISLNYKSKYALNDLTKLIEQYVDYGKFEIKKIQEILESIIQRDEKCAESIEMTYDLYCKGYIFLQKLGLNYGLLVSCPPAGNYQKNWNEISDKEQKELLDKLYPNIIIDAKNALKWFEKRKIIIKNTVDELGNYEYDDFRTEQEKKQGEIEIINLDIENENNAQGFWSKLMNRFK</sequence>
<evidence type="ECO:0000313" key="1">
    <source>
        <dbReference type="EMBL" id="NVN19871.1"/>
    </source>
</evidence>
<proteinExistence type="predicted"/>
<name>A0A850NFH3_9FLAO</name>
<accession>A0A850NFH3</accession>
<dbReference type="RefSeq" id="WP_176621352.1">
    <property type="nucleotide sequence ID" value="NZ_WYET01000013.1"/>
</dbReference>
<organism evidence="1 2">
    <name type="scientific">Flagellimonas chongwuensis</name>
    <dbReference type="NCBI Taxonomy" id="2697365"/>
    <lineage>
        <taxon>Bacteria</taxon>
        <taxon>Pseudomonadati</taxon>
        <taxon>Bacteroidota</taxon>
        <taxon>Flavobacteriia</taxon>
        <taxon>Flavobacteriales</taxon>
        <taxon>Flavobacteriaceae</taxon>
        <taxon>Flagellimonas</taxon>
    </lineage>
</organism>
<comment type="caution">
    <text evidence="1">The sequence shown here is derived from an EMBL/GenBank/DDBJ whole genome shotgun (WGS) entry which is preliminary data.</text>
</comment>
<reference evidence="1 2" key="1">
    <citation type="submission" date="2020-01" db="EMBL/GenBank/DDBJ databases">
        <title>Draft Genome Analysis of Muricauda sp. HICW Isolated from coastal seawater of PR China.</title>
        <authorList>
            <person name="Chen M.-X."/>
        </authorList>
    </citation>
    <scope>NUCLEOTIDE SEQUENCE [LARGE SCALE GENOMIC DNA]</scope>
    <source>
        <strain evidence="1 2">HICW</strain>
    </source>
</reference>
<dbReference type="Proteomes" id="UP000558089">
    <property type="component" value="Unassembled WGS sequence"/>
</dbReference>
<dbReference type="EMBL" id="WYET01000013">
    <property type="protein sequence ID" value="NVN19871.1"/>
    <property type="molecule type" value="Genomic_DNA"/>
</dbReference>
<evidence type="ECO:0000313" key="2">
    <source>
        <dbReference type="Proteomes" id="UP000558089"/>
    </source>
</evidence>